<evidence type="ECO:0000256" key="13">
    <source>
        <dbReference type="PIRSR" id="PIRSR605478-3"/>
    </source>
</evidence>
<name>A0A4R8WH58_9MICO</name>
<proteinExistence type="inferred from homology"/>
<keyword evidence="5 16" id="KW-0808">Transferase</keyword>
<feature type="binding site" evidence="14">
    <location>
        <position position="196"/>
    </location>
    <ligand>
        <name>Mg(2+)</name>
        <dbReference type="ChEBI" id="CHEBI:18420"/>
    </ligand>
</feature>
<evidence type="ECO:0000256" key="12">
    <source>
        <dbReference type="PIRSR" id="PIRSR605478-2"/>
    </source>
</evidence>
<comment type="cofactor">
    <cofactor evidence="16">
        <name>Mg(2+)</name>
        <dbReference type="ChEBI" id="CHEBI:18420"/>
    </cofactor>
    <cofactor evidence="16">
        <name>Ca(2+)</name>
        <dbReference type="ChEBI" id="CHEBI:29108"/>
    </cofactor>
    <cofactor evidence="16">
        <name>Mn(2+)</name>
        <dbReference type="ChEBI" id="CHEBI:29035"/>
    </cofactor>
    <cofactor evidence="16">
        <name>Co(2+)</name>
        <dbReference type="ChEBI" id="CHEBI:48828"/>
    </cofactor>
    <text evidence="16">Binds 1 Mg(2+) ion per subunit. Can also utilize other divalent metal cations, such as Ca(2+), Mn(2+) and Co(2+).</text>
</comment>
<comment type="cofactor">
    <cofactor evidence="14">
        <name>Mg(2+)</name>
        <dbReference type="ChEBI" id="CHEBI:18420"/>
    </cofactor>
    <text evidence="14">Binds 1 Mg(2+) ion per subunit. Can also utilize other divalent metal cations, such as Ca(2+), Mn(2+) and Co(2+).</text>
</comment>
<dbReference type="FunFam" id="3.40.50.920:FF:000003">
    <property type="entry name" value="Transketolase"/>
    <property type="match status" value="1"/>
</dbReference>
<dbReference type="InterPro" id="IPR020826">
    <property type="entry name" value="Transketolase_BS"/>
</dbReference>
<dbReference type="FunFam" id="3.40.50.970:FF:000004">
    <property type="entry name" value="Transketolase"/>
    <property type="match status" value="1"/>
</dbReference>
<feature type="binding site" evidence="12">
    <location>
        <position position="491"/>
    </location>
    <ligand>
        <name>substrate</name>
    </ligand>
</feature>
<feature type="binding site" evidence="13">
    <location>
        <position position="194"/>
    </location>
    <ligand>
        <name>thiamine diphosphate</name>
        <dbReference type="ChEBI" id="CHEBI:58937"/>
    </ligand>
</feature>
<evidence type="ECO:0000256" key="1">
    <source>
        <dbReference type="ARBA" id="ARBA00007131"/>
    </source>
</evidence>
<dbReference type="PROSITE" id="PS00801">
    <property type="entry name" value="TRANSKETOLASE_1"/>
    <property type="match status" value="1"/>
</dbReference>
<feature type="binding site" evidence="14">
    <location>
        <position position="164"/>
    </location>
    <ligand>
        <name>Mg(2+)</name>
        <dbReference type="ChEBI" id="CHEBI:18420"/>
    </ligand>
</feature>
<evidence type="ECO:0000256" key="9">
    <source>
        <dbReference type="ARBA" id="ARBA00049473"/>
    </source>
</evidence>
<dbReference type="GO" id="GO:0006098">
    <property type="term" value="P:pentose-phosphate shunt"/>
    <property type="evidence" value="ECO:0007669"/>
    <property type="project" value="TreeGrafter"/>
</dbReference>
<feature type="binding site" evidence="13">
    <location>
        <begin position="120"/>
        <end position="122"/>
    </location>
    <ligand>
        <name>thiamine diphosphate</name>
        <dbReference type="ChEBI" id="CHEBI:58937"/>
    </ligand>
</feature>
<evidence type="ECO:0000256" key="14">
    <source>
        <dbReference type="PIRSR" id="PIRSR605478-4"/>
    </source>
</evidence>
<evidence type="ECO:0000313" key="19">
    <source>
        <dbReference type="Proteomes" id="UP000297643"/>
    </source>
</evidence>
<feature type="binding site" evidence="12">
    <location>
        <position position="370"/>
    </location>
    <ligand>
        <name>substrate</name>
    </ligand>
</feature>
<dbReference type="InterPro" id="IPR005475">
    <property type="entry name" value="Transketolase-like_Pyr-bd"/>
</dbReference>
<feature type="binding site" evidence="12">
    <location>
        <position position="32"/>
    </location>
    <ligand>
        <name>substrate</name>
    </ligand>
</feature>
<evidence type="ECO:0000256" key="11">
    <source>
        <dbReference type="PIRSR" id="PIRSR605478-1"/>
    </source>
</evidence>
<evidence type="ECO:0000256" key="2">
    <source>
        <dbReference type="ARBA" id="ARBA00011738"/>
    </source>
</evidence>
<accession>A0A4R8WH58</accession>
<feature type="binding site" evidence="13">
    <location>
        <position position="165"/>
    </location>
    <ligand>
        <name>thiamine diphosphate</name>
        <dbReference type="ChEBI" id="CHEBI:58937"/>
    </ligand>
</feature>
<evidence type="ECO:0000256" key="6">
    <source>
        <dbReference type="ARBA" id="ARBA00022723"/>
    </source>
</evidence>
<feature type="binding site" evidence="12">
    <location>
        <position position="276"/>
    </location>
    <ligand>
        <name>substrate</name>
    </ligand>
</feature>
<dbReference type="RefSeq" id="WP_134506610.1">
    <property type="nucleotide sequence ID" value="NZ_SOFM01000007.1"/>
</dbReference>
<evidence type="ECO:0000256" key="4">
    <source>
        <dbReference type="ARBA" id="ARBA00016662"/>
    </source>
</evidence>
<dbReference type="PANTHER" id="PTHR43522">
    <property type="entry name" value="TRANSKETOLASE"/>
    <property type="match status" value="1"/>
</dbReference>
<sequence length="697" mass="74462">MAALQWDSIDNKAVDTARLLAADAVEKVGNGHPGTAMSLAPAAYLLFQKVMRRDPADNEWIGRDRFILSVGHSSLTQYVQLYLGGYGLELDDLKALRTWGSKTPGHPEYGHTDGVEITTGPLGQGLASAVGFAYASRFERGLFDPEAPAGTSPFDHFVYVIAGDGDLQEGITSEASSLAGHQQLGNLIAIYDSNQISIEDDTNIAFTEDVAARYGAYHWHVQTVDWKKTGSYVEDVQALNDAIEAAQGVTDKPSLIILKTIIGWPSPKKQNTGKIHGSALGADELAAVKAILGFDPEQTFEVADEVIEHTRKALVRGAAAHSDWDATFLAWAEANPERKALLDRVLSGELPEGVEAALPVFEGGTEVSTRAASGKVLTALGAVIPELWGGSADLAESNNTTIGGAASFIPGEHSTHEWTGNEYGRVLHFGIREHAMAAILNGIVLHGNTRPFGGTFLIFSDYMRPAIRLAALMKAPSIFVWTHDSVALGEDGPTHQPIEQLATLRAIPGLDVVRPGDANEVSWAWKTILERRNGPAGIVLTRQNIPVFTRGDGDATGDVLASARNVAKGAYILAEAANGTPDVILIGTGSEVQLALAAREALKAEGINARVVSAPSLEWFTEQSAEYRESVLPKTVTARVSIEAGIALTWDRYVGDRGRSISIEHFGASADYKTLFREFGITTEAVVAAAKDSLAAL</sequence>
<feature type="binding site" evidence="12">
    <location>
        <position position="542"/>
    </location>
    <ligand>
        <name>substrate</name>
    </ligand>
</feature>
<keyword evidence="7 14" id="KW-0460">Magnesium</keyword>
<dbReference type="AlphaFoldDB" id="A0A4R8WH58"/>
<keyword evidence="19" id="KW-1185">Reference proteome</keyword>
<dbReference type="Pfam" id="PF02779">
    <property type="entry name" value="Transket_pyr"/>
    <property type="match status" value="1"/>
</dbReference>
<feature type="binding site" evidence="12">
    <location>
        <position position="397"/>
    </location>
    <ligand>
        <name>substrate</name>
    </ligand>
</feature>
<dbReference type="InterPro" id="IPR033247">
    <property type="entry name" value="Transketolase_fam"/>
</dbReference>
<feature type="site" description="Important for catalytic activity" evidence="15">
    <location>
        <position position="276"/>
    </location>
</feature>
<comment type="caution">
    <text evidence="18">The sequence shown here is derived from an EMBL/GenBank/DDBJ whole genome shotgun (WGS) entry which is preliminary data.</text>
</comment>
<dbReference type="GO" id="GO:0004802">
    <property type="term" value="F:transketolase activity"/>
    <property type="evidence" value="ECO:0007669"/>
    <property type="project" value="UniProtKB-UniRule"/>
</dbReference>
<dbReference type="CDD" id="cd02012">
    <property type="entry name" value="TPP_TK"/>
    <property type="match status" value="1"/>
</dbReference>
<dbReference type="Pfam" id="PF22613">
    <property type="entry name" value="Transketolase_C_1"/>
    <property type="match status" value="1"/>
</dbReference>
<evidence type="ECO:0000313" key="18">
    <source>
        <dbReference type="EMBL" id="TFC07376.1"/>
    </source>
</evidence>
<dbReference type="InterPro" id="IPR049557">
    <property type="entry name" value="Transketolase_CS"/>
</dbReference>
<keyword evidence="16" id="KW-0106">Calcium</keyword>
<dbReference type="SUPFAM" id="SSF52518">
    <property type="entry name" value="Thiamin diphosphate-binding fold (THDP-binding)"/>
    <property type="match status" value="2"/>
</dbReference>
<dbReference type="InterPro" id="IPR005474">
    <property type="entry name" value="Transketolase_N"/>
</dbReference>
<evidence type="ECO:0000256" key="3">
    <source>
        <dbReference type="ARBA" id="ARBA00013152"/>
    </source>
</evidence>
<dbReference type="SMART" id="SM00861">
    <property type="entry name" value="Transket_pyr"/>
    <property type="match status" value="1"/>
</dbReference>
<evidence type="ECO:0000256" key="5">
    <source>
        <dbReference type="ARBA" id="ARBA00022679"/>
    </source>
</evidence>
<gene>
    <name evidence="18" type="ORF">E3O32_02360</name>
</gene>
<comment type="function">
    <text evidence="16">Catalyzes the transfer of a two-carbon ketol group from a ketose donor to an aldose acceptor, via a covalent intermediate with the cofactor thiamine pyrophosphate.</text>
</comment>
<protein>
    <recommendedName>
        <fullName evidence="4 10">Transketolase</fullName>
        <ecNumber evidence="3 10">2.2.1.1</ecNumber>
    </recommendedName>
</protein>
<dbReference type="InterPro" id="IPR055152">
    <property type="entry name" value="Transketolase-like_C_2"/>
</dbReference>
<evidence type="ECO:0000256" key="16">
    <source>
        <dbReference type="RuleBase" id="RU004996"/>
    </source>
</evidence>
<comment type="subunit">
    <text evidence="2 16">Homodimer.</text>
</comment>
<evidence type="ECO:0000256" key="8">
    <source>
        <dbReference type="ARBA" id="ARBA00023052"/>
    </source>
</evidence>
<dbReference type="GO" id="GO:0005829">
    <property type="term" value="C:cytosol"/>
    <property type="evidence" value="ECO:0007669"/>
    <property type="project" value="TreeGrafter"/>
</dbReference>
<dbReference type="Gene3D" id="3.40.50.920">
    <property type="match status" value="1"/>
</dbReference>
<reference evidence="18 19" key="1">
    <citation type="submission" date="2019-03" db="EMBL/GenBank/DDBJ databases">
        <title>Genomics of glacier-inhabiting Cryobacterium strains.</title>
        <authorList>
            <person name="Liu Q."/>
            <person name="Xin Y.-H."/>
        </authorList>
    </citation>
    <scope>NUCLEOTIDE SEQUENCE [LARGE SCALE GENOMIC DNA]</scope>
    <source>
        <strain evidence="18 19">RHLT2-21</strain>
    </source>
</reference>
<evidence type="ECO:0000256" key="7">
    <source>
        <dbReference type="ARBA" id="ARBA00022842"/>
    </source>
</evidence>
<feature type="binding site" evidence="13">
    <location>
        <position position="459"/>
    </location>
    <ligand>
        <name>thiamine diphosphate</name>
        <dbReference type="ChEBI" id="CHEBI:58937"/>
    </ligand>
</feature>
<dbReference type="InterPro" id="IPR005478">
    <property type="entry name" value="Transketolase_bac-like"/>
</dbReference>
<feature type="binding site" evidence="13">
    <location>
        <position position="276"/>
    </location>
    <ligand>
        <name>thiamine diphosphate</name>
        <dbReference type="ChEBI" id="CHEBI:58937"/>
    </ligand>
</feature>
<dbReference type="PROSITE" id="PS00802">
    <property type="entry name" value="TRANSKETOLASE_2"/>
    <property type="match status" value="1"/>
</dbReference>
<evidence type="ECO:0000259" key="17">
    <source>
        <dbReference type="SMART" id="SM00861"/>
    </source>
</evidence>
<dbReference type="InterPro" id="IPR029061">
    <property type="entry name" value="THDP-binding"/>
</dbReference>
<keyword evidence="6 14" id="KW-0479">Metal-binding</keyword>
<dbReference type="NCBIfam" id="TIGR00232">
    <property type="entry name" value="tktlase_bact"/>
    <property type="match status" value="1"/>
</dbReference>
<dbReference type="GO" id="GO:0000287">
    <property type="term" value="F:magnesium ion binding"/>
    <property type="evidence" value="ECO:0007669"/>
    <property type="project" value="UniProtKB-ARBA"/>
</dbReference>
<dbReference type="SUPFAM" id="SSF52922">
    <property type="entry name" value="TK C-terminal domain-like"/>
    <property type="match status" value="1"/>
</dbReference>
<feature type="binding site" evidence="12">
    <location>
        <position position="495"/>
    </location>
    <ligand>
        <name>substrate</name>
    </ligand>
</feature>
<evidence type="ECO:0000256" key="15">
    <source>
        <dbReference type="PIRSR" id="PIRSR605478-5"/>
    </source>
</evidence>
<dbReference type="Gene3D" id="3.40.50.970">
    <property type="match status" value="2"/>
</dbReference>
<feature type="site" description="Important for catalytic activity" evidence="15">
    <location>
        <position position="32"/>
    </location>
</feature>
<dbReference type="CDD" id="cd07033">
    <property type="entry name" value="TPP_PYR_DXS_TK_like"/>
    <property type="match status" value="1"/>
</dbReference>
<dbReference type="PANTHER" id="PTHR43522:SF2">
    <property type="entry name" value="TRANSKETOLASE 1-RELATED"/>
    <property type="match status" value="1"/>
</dbReference>
<feature type="domain" description="Transketolase-like pyrimidine-binding" evidence="17">
    <location>
        <begin position="367"/>
        <end position="547"/>
    </location>
</feature>
<feature type="active site" description="Proton donor" evidence="11">
    <location>
        <position position="433"/>
    </location>
</feature>
<feature type="binding site" evidence="12">
    <location>
        <position position="483"/>
    </location>
    <ligand>
        <name>substrate</name>
    </ligand>
</feature>
<dbReference type="Proteomes" id="UP000297643">
    <property type="component" value="Unassembled WGS sequence"/>
</dbReference>
<dbReference type="EC" id="2.2.1.1" evidence="3 10"/>
<comment type="cofactor">
    <cofactor evidence="13">
        <name>thiamine diphosphate</name>
        <dbReference type="ChEBI" id="CHEBI:58937"/>
    </cofactor>
    <text evidence="13">Binds 1 thiamine pyrophosphate per subunit. During the reaction, the substrate forms a covalent intermediate with the cofactor.</text>
</comment>
<dbReference type="Pfam" id="PF00456">
    <property type="entry name" value="Transketolase_N"/>
    <property type="match status" value="1"/>
</dbReference>
<evidence type="ECO:0000256" key="10">
    <source>
        <dbReference type="NCBIfam" id="TIGR00232"/>
    </source>
</evidence>
<dbReference type="InterPro" id="IPR009014">
    <property type="entry name" value="Transketo_C/PFOR_II"/>
</dbReference>
<feature type="binding site" evidence="14">
    <location>
        <position position="194"/>
    </location>
    <ligand>
        <name>Mg(2+)</name>
        <dbReference type="ChEBI" id="CHEBI:18420"/>
    </ligand>
</feature>
<dbReference type="FunFam" id="3.40.50.970:FF:000003">
    <property type="entry name" value="Transketolase"/>
    <property type="match status" value="1"/>
</dbReference>
<comment type="similarity">
    <text evidence="1 16">Belongs to the transketolase family.</text>
</comment>
<organism evidence="18 19">
    <name type="scientific">Cryobacterium mannosilyticum</name>
    <dbReference type="NCBI Taxonomy" id="1259190"/>
    <lineage>
        <taxon>Bacteria</taxon>
        <taxon>Bacillati</taxon>
        <taxon>Actinomycetota</taxon>
        <taxon>Actinomycetes</taxon>
        <taxon>Micrococcales</taxon>
        <taxon>Microbacteriaceae</taxon>
        <taxon>Cryobacterium</taxon>
    </lineage>
</organism>
<dbReference type="EMBL" id="SOFM01000007">
    <property type="protein sequence ID" value="TFC07376.1"/>
    <property type="molecule type" value="Genomic_DNA"/>
</dbReference>
<comment type="catalytic activity">
    <reaction evidence="9 16">
        <text>D-sedoheptulose 7-phosphate + D-glyceraldehyde 3-phosphate = aldehydo-D-ribose 5-phosphate + D-xylulose 5-phosphate</text>
        <dbReference type="Rhea" id="RHEA:10508"/>
        <dbReference type="ChEBI" id="CHEBI:57483"/>
        <dbReference type="ChEBI" id="CHEBI:57737"/>
        <dbReference type="ChEBI" id="CHEBI:58273"/>
        <dbReference type="ChEBI" id="CHEBI:59776"/>
        <dbReference type="EC" id="2.2.1.1"/>
    </reaction>
</comment>
<keyword evidence="8 13" id="KW-0786">Thiamine pyrophosphate</keyword>
<feature type="binding site" evidence="13">
    <location>
        <position position="72"/>
    </location>
    <ligand>
        <name>thiamine diphosphate</name>
        <dbReference type="ChEBI" id="CHEBI:58937"/>
    </ligand>
</feature>